<dbReference type="Pfam" id="PF08241">
    <property type="entry name" value="Methyltransf_11"/>
    <property type="match status" value="1"/>
</dbReference>
<protein>
    <recommendedName>
        <fullName evidence="1">Methyltransferase type 11 domain-containing protein</fullName>
    </recommendedName>
</protein>
<dbReference type="InterPro" id="IPR013216">
    <property type="entry name" value="Methyltransf_11"/>
</dbReference>
<dbReference type="RefSeq" id="WP_343787721.1">
    <property type="nucleotide sequence ID" value="NZ_BAAAFH010000011.1"/>
</dbReference>
<dbReference type="Proteomes" id="UP001501126">
    <property type="component" value="Unassembled WGS sequence"/>
</dbReference>
<comment type="caution">
    <text evidence="2">The sequence shown here is derived from an EMBL/GenBank/DDBJ whole genome shotgun (WGS) entry which is preliminary data.</text>
</comment>
<name>A0ABN1MR67_9FLAO</name>
<dbReference type="InterPro" id="IPR029063">
    <property type="entry name" value="SAM-dependent_MTases_sf"/>
</dbReference>
<dbReference type="Gene3D" id="3.40.50.150">
    <property type="entry name" value="Vaccinia Virus protein VP39"/>
    <property type="match status" value="1"/>
</dbReference>
<organism evidence="2 3">
    <name type="scientific">Wandonia haliotis</name>
    <dbReference type="NCBI Taxonomy" id="574963"/>
    <lineage>
        <taxon>Bacteria</taxon>
        <taxon>Pseudomonadati</taxon>
        <taxon>Bacteroidota</taxon>
        <taxon>Flavobacteriia</taxon>
        <taxon>Flavobacteriales</taxon>
        <taxon>Crocinitomicaceae</taxon>
        <taxon>Wandonia</taxon>
    </lineage>
</organism>
<evidence type="ECO:0000313" key="3">
    <source>
        <dbReference type="Proteomes" id="UP001501126"/>
    </source>
</evidence>
<dbReference type="SUPFAM" id="SSF53335">
    <property type="entry name" value="S-adenosyl-L-methionine-dependent methyltransferases"/>
    <property type="match status" value="1"/>
</dbReference>
<keyword evidence="3" id="KW-1185">Reference proteome</keyword>
<evidence type="ECO:0000259" key="1">
    <source>
        <dbReference type="Pfam" id="PF08241"/>
    </source>
</evidence>
<reference evidence="2 3" key="1">
    <citation type="journal article" date="2019" name="Int. J. Syst. Evol. Microbiol.">
        <title>The Global Catalogue of Microorganisms (GCM) 10K type strain sequencing project: providing services to taxonomists for standard genome sequencing and annotation.</title>
        <authorList>
            <consortium name="The Broad Institute Genomics Platform"/>
            <consortium name="The Broad Institute Genome Sequencing Center for Infectious Disease"/>
            <person name="Wu L."/>
            <person name="Ma J."/>
        </authorList>
    </citation>
    <scope>NUCLEOTIDE SEQUENCE [LARGE SCALE GENOMIC DNA]</scope>
    <source>
        <strain evidence="2 3">JCM 16083</strain>
    </source>
</reference>
<dbReference type="CDD" id="cd02440">
    <property type="entry name" value="AdoMet_MTases"/>
    <property type="match status" value="1"/>
</dbReference>
<dbReference type="EMBL" id="BAAAFH010000011">
    <property type="protein sequence ID" value="GAA0875832.1"/>
    <property type="molecule type" value="Genomic_DNA"/>
</dbReference>
<sequence length="261" mass="30161">MRIIQTAERVSHEDMSDNYVYQRSLLAYVEVAGIVSGNVLEIGTGSGYGVEMIAKLTEKFVTIDKTKVTRDYPERDGVNYLRMKVPPLTNIPDNSFDFVISFQVIEHIKNDADFIAEVHRVLKDGGKLIISTPNKTMSLTRNPWHVREYTKEEFTILLQSHFGPIRELGVYGNERAMTYYNMNRRAVRRITRYDIFRLQYRCPAALLRVPYDIMNRVNRRKLLKSCNSSGMLDLSLTDFYLDTATDRCLDLFYIAEKTGGN</sequence>
<gene>
    <name evidence="2" type="ORF">GCM10009118_22410</name>
</gene>
<accession>A0ABN1MR67</accession>
<proteinExistence type="predicted"/>
<evidence type="ECO:0000313" key="2">
    <source>
        <dbReference type="EMBL" id="GAA0875832.1"/>
    </source>
</evidence>
<feature type="domain" description="Methyltransferase type 11" evidence="1">
    <location>
        <begin position="40"/>
        <end position="130"/>
    </location>
</feature>